<comment type="cofactor">
    <cofactor evidence="1">
        <name>pyridoxal 5'-phosphate</name>
        <dbReference type="ChEBI" id="CHEBI:597326"/>
    </cofactor>
</comment>
<dbReference type="AlphaFoldDB" id="V2USE9"/>
<sequence length="299" mass="33489">MQIQAQLPQIPVQTLIQRNEIQLDLKRLDLVHPQISGNKFYKLKYNLQQAQQQGKTAVLTFGGAYSNHIAATAYAAQMLGLESIGIIRGEELAQRPLNPTLQTAHEMGMQLEFISRQTYQQRHEPDFLQQLHSQFPDCYLIPEGGTNALAIQGCQEILTSEDLNHYDVFCCAVGTGGTLSGLIQASDSRHQLLGFSALKGEFLTQEVKQFTDKSNWKILDDYCCGGYAKISPELIQFIQTFEQQYQIPLEQVYTGKMLMGIFDLIQQGFFQSGTRILAIHTGGLQGRAQELGDMPKISV</sequence>
<feature type="domain" description="Tryptophan synthase beta chain-like PALP" evidence="6">
    <location>
        <begin position="10"/>
        <end position="282"/>
    </location>
</feature>
<evidence type="ECO:0000256" key="3">
    <source>
        <dbReference type="ARBA" id="ARBA00022898"/>
    </source>
</evidence>
<evidence type="ECO:0000256" key="5">
    <source>
        <dbReference type="PIRSR" id="PIRSR006278-2"/>
    </source>
</evidence>
<organism evidence="7 8">
    <name type="scientific">Acinetobacter brisouii CIP 110357</name>
    <dbReference type="NCBI Taxonomy" id="1341683"/>
    <lineage>
        <taxon>Bacteria</taxon>
        <taxon>Pseudomonadati</taxon>
        <taxon>Pseudomonadota</taxon>
        <taxon>Gammaproteobacteria</taxon>
        <taxon>Moraxellales</taxon>
        <taxon>Moraxellaceae</taxon>
        <taxon>Acinetobacter</taxon>
    </lineage>
</organism>
<evidence type="ECO:0000256" key="2">
    <source>
        <dbReference type="ARBA" id="ARBA00008639"/>
    </source>
</evidence>
<reference evidence="7 8" key="1">
    <citation type="submission" date="2013-10" db="EMBL/GenBank/DDBJ databases">
        <title>The Genome Sequence of Acinetobacter brisouii CIP 110357.</title>
        <authorList>
            <consortium name="The Broad Institute Genomics Platform"/>
            <consortium name="The Broad Institute Genome Sequencing Center for Infectious Disease"/>
            <person name="Cerqueira G."/>
            <person name="Feldgarden M."/>
            <person name="Courvalin P."/>
            <person name="Grillot-Courvalin C."/>
            <person name="Clermont D."/>
            <person name="Rocha E."/>
            <person name="Yoon E.-J."/>
            <person name="Nemec A."/>
            <person name="Young S.K."/>
            <person name="Zeng Q."/>
            <person name="Gargeya S."/>
            <person name="Fitzgerald M."/>
            <person name="Abouelleil A."/>
            <person name="Alvarado L."/>
            <person name="Berlin A.M."/>
            <person name="Chapman S.B."/>
            <person name="Gainer-Dewar J."/>
            <person name="Goldberg J."/>
            <person name="Gnerre S."/>
            <person name="Griggs A."/>
            <person name="Gujja S."/>
            <person name="Hansen M."/>
            <person name="Howarth C."/>
            <person name="Imamovic A."/>
            <person name="Ireland A."/>
            <person name="Larimer J."/>
            <person name="McCowan C."/>
            <person name="Murphy C."/>
            <person name="Pearson M."/>
            <person name="Poon T.W."/>
            <person name="Priest M."/>
            <person name="Roberts A."/>
            <person name="Saif S."/>
            <person name="Shea T."/>
            <person name="Sykes S."/>
            <person name="Wortman J."/>
            <person name="Nusbaum C."/>
            <person name="Birren B."/>
        </authorList>
    </citation>
    <scope>NUCLEOTIDE SEQUENCE [LARGE SCALE GENOMIC DNA]</scope>
    <source>
        <strain evidence="7 8">CIP 110357</strain>
    </source>
</reference>
<keyword evidence="3 5" id="KW-0663">Pyridoxal phosphate</keyword>
<dbReference type="RefSeq" id="WP_004901895.1">
    <property type="nucleotide sequence ID" value="NZ_BBTI01000011.1"/>
</dbReference>
<feature type="modified residue" description="N6-(pyridoxal phosphate)lysine" evidence="5">
    <location>
        <position position="39"/>
    </location>
</feature>
<dbReference type="PANTHER" id="PTHR43780:SF2">
    <property type="entry name" value="1-AMINOCYCLOPROPANE-1-CARBOXYLATE DEAMINASE-RELATED"/>
    <property type="match status" value="1"/>
</dbReference>
<dbReference type="PANTHER" id="PTHR43780">
    <property type="entry name" value="1-AMINOCYCLOPROPANE-1-CARBOXYLATE DEAMINASE-RELATED"/>
    <property type="match status" value="1"/>
</dbReference>
<accession>V2USE9</accession>
<evidence type="ECO:0000256" key="4">
    <source>
        <dbReference type="PIRSR" id="PIRSR006278-1"/>
    </source>
</evidence>
<proteinExistence type="inferred from homology"/>
<comment type="caution">
    <text evidence="7">The sequence shown here is derived from an EMBL/GenBank/DDBJ whole genome shotgun (WGS) entry which is preliminary data.</text>
</comment>
<keyword evidence="8" id="KW-1185">Reference proteome</keyword>
<dbReference type="PIRSF" id="PIRSF006278">
    <property type="entry name" value="ACCD_DCysDesulf"/>
    <property type="match status" value="1"/>
</dbReference>
<dbReference type="GO" id="GO:0019148">
    <property type="term" value="F:D-cysteine desulfhydrase activity"/>
    <property type="evidence" value="ECO:0007669"/>
    <property type="project" value="TreeGrafter"/>
</dbReference>
<comment type="similarity">
    <text evidence="2">Belongs to the ACC deaminase/D-cysteine desulfhydrase family.</text>
</comment>
<evidence type="ECO:0000256" key="1">
    <source>
        <dbReference type="ARBA" id="ARBA00001933"/>
    </source>
</evidence>
<dbReference type="Gene3D" id="3.40.50.1100">
    <property type="match status" value="2"/>
</dbReference>
<dbReference type="SUPFAM" id="SSF53686">
    <property type="entry name" value="Tryptophan synthase beta subunit-like PLP-dependent enzymes"/>
    <property type="match status" value="1"/>
</dbReference>
<dbReference type="STRING" id="396323.VH98_09805"/>
<dbReference type="InterPro" id="IPR036052">
    <property type="entry name" value="TrpB-like_PALP_sf"/>
</dbReference>
<evidence type="ECO:0000259" key="6">
    <source>
        <dbReference type="Pfam" id="PF00291"/>
    </source>
</evidence>
<dbReference type="HOGENOM" id="CLU_048897_0_0_6"/>
<feature type="active site" description="Nucleophile" evidence="4">
    <location>
        <position position="66"/>
    </location>
</feature>
<dbReference type="InterPro" id="IPR027278">
    <property type="entry name" value="ACCD_DCysDesulf"/>
</dbReference>
<name>V2USE9_9GAMM</name>
<dbReference type="EMBL" id="AYEU01000006">
    <property type="protein sequence ID" value="ESK51565.1"/>
    <property type="molecule type" value="Genomic_DNA"/>
</dbReference>
<dbReference type="InterPro" id="IPR001926">
    <property type="entry name" value="TrpB-like_PALP"/>
</dbReference>
<gene>
    <name evidence="7" type="ORF">P255_02088</name>
</gene>
<evidence type="ECO:0000313" key="8">
    <source>
        <dbReference type="Proteomes" id="UP000018418"/>
    </source>
</evidence>
<dbReference type="OrthoDB" id="9801249at2"/>
<dbReference type="PATRIC" id="fig|1341683.3.peg.2068"/>
<protein>
    <recommendedName>
        <fullName evidence="6">Tryptophan synthase beta chain-like PALP domain-containing protein</fullName>
    </recommendedName>
</protein>
<dbReference type="Proteomes" id="UP000018418">
    <property type="component" value="Unassembled WGS sequence"/>
</dbReference>
<dbReference type="Pfam" id="PF00291">
    <property type="entry name" value="PALP"/>
    <property type="match status" value="1"/>
</dbReference>
<evidence type="ECO:0000313" key="7">
    <source>
        <dbReference type="EMBL" id="ESK51565.1"/>
    </source>
</evidence>